<keyword evidence="5" id="KW-0777">Teichoic acid biosynthesis</keyword>
<dbReference type="Pfam" id="PF00535">
    <property type="entry name" value="Glycos_transf_2"/>
    <property type="match status" value="1"/>
</dbReference>
<reference evidence="9 10" key="1">
    <citation type="submission" date="2022-05" db="EMBL/GenBank/DDBJ databases">
        <title>Streptomyces sp. nov. RY43-2 isolated from soil of a peat swamp forest.</title>
        <authorList>
            <person name="Kanchanasin P."/>
            <person name="Tanasupawat S."/>
            <person name="Phongsopitanun W."/>
        </authorList>
    </citation>
    <scope>NUCLEOTIDE SEQUENCE [LARGE SCALE GENOMIC DNA]</scope>
    <source>
        <strain evidence="9 10">RY43-2</strain>
    </source>
</reference>
<evidence type="ECO:0000256" key="1">
    <source>
        <dbReference type="ARBA" id="ARBA00004202"/>
    </source>
</evidence>
<dbReference type="InterPro" id="IPR043148">
    <property type="entry name" value="TagF_C"/>
</dbReference>
<evidence type="ECO:0000313" key="10">
    <source>
        <dbReference type="Proteomes" id="UP001523219"/>
    </source>
</evidence>
<evidence type="ECO:0000313" key="9">
    <source>
        <dbReference type="EMBL" id="MCN9242914.1"/>
    </source>
</evidence>
<dbReference type="PANTHER" id="PTHR37316:SF3">
    <property type="entry name" value="TEICHOIC ACID GLYCEROL-PHOSPHATE TRANSFERASE"/>
    <property type="match status" value="1"/>
</dbReference>
<dbReference type="Pfam" id="PF04464">
    <property type="entry name" value="Glyphos_transf"/>
    <property type="match status" value="1"/>
</dbReference>
<comment type="similarity">
    <text evidence="2">Belongs to the CDP-glycerol glycerophosphotransferase family.</text>
</comment>
<evidence type="ECO:0000256" key="7">
    <source>
        <dbReference type="SAM" id="MobiDB-lite"/>
    </source>
</evidence>
<evidence type="ECO:0000256" key="3">
    <source>
        <dbReference type="ARBA" id="ARBA00022475"/>
    </source>
</evidence>
<keyword evidence="4" id="KW-0808">Transferase</keyword>
<protein>
    <submittedName>
        <fullName evidence="9">CDP-glycerol glycerophosphotransferase family protein</fullName>
    </submittedName>
</protein>
<organism evidence="9 10">
    <name type="scientific">Streptomyces macrolidinus</name>
    <dbReference type="NCBI Taxonomy" id="2952607"/>
    <lineage>
        <taxon>Bacteria</taxon>
        <taxon>Bacillati</taxon>
        <taxon>Actinomycetota</taxon>
        <taxon>Actinomycetes</taxon>
        <taxon>Kitasatosporales</taxon>
        <taxon>Streptomycetaceae</taxon>
        <taxon>Streptomyces</taxon>
    </lineage>
</organism>
<comment type="subcellular location">
    <subcellularLocation>
        <location evidence="1">Cell membrane</location>
        <topology evidence="1">Peripheral membrane protein</topology>
    </subcellularLocation>
</comment>
<dbReference type="SUPFAM" id="SSF53756">
    <property type="entry name" value="UDP-Glycosyltransferase/glycogen phosphorylase"/>
    <property type="match status" value="1"/>
</dbReference>
<dbReference type="InterPro" id="IPR029044">
    <property type="entry name" value="Nucleotide-diphossugar_trans"/>
</dbReference>
<dbReference type="InterPro" id="IPR001173">
    <property type="entry name" value="Glyco_trans_2-like"/>
</dbReference>
<name>A0ABT0ZH46_9ACTN</name>
<keyword evidence="10" id="KW-1185">Reference proteome</keyword>
<feature type="domain" description="Glycosyltransferase 2-like" evidence="8">
    <location>
        <begin position="9"/>
        <end position="157"/>
    </location>
</feature>
<proteinExistence type="inferred from homology"/>
<evidence type="ECO:0000256" key="4">
    <source>
        <dbReference type="ARBA" id="ARBA00022679"/>
    </source>
</evidence>
<accession>A0ABT0ZH46</accession>
<evidence type="ECO:0000256" key="5">
    <source>
        <dbReference type="ARBA" id="ARBA00022944"/>
    </source>
</evidence>
<feature type="compositionally biased region" description="Polar residues" evidence="7">
    <location>
        <begin position="1346"/>
        <end position="1356"/>
    </location>
</feature>
<comment type="caution">
    <text evidence="9">The sequence shown here is derived from an EMBL/GenBank/DDBJ whole genome shotgun (WGS) entry which is preliminary data.</text>
</comment>
<dbReference type="RefSeq" id="WP_252426234.1">
    <property type="nucleotide sequence ID" value="NZ_JAMWMR010000017.1"/>
</dbReference>
<keyword evidence="3" id="KW-1003">Cell membrane</keyword>
<dbReference type="Proteomes" id="UP001523219">
    <property type="component" value="Unassembled WGS sequence"/>
</dbReference>
<sequence>MLADHPRLSVVVPFQDVEVYLAECLESIARQSFRDFEVILVDDGSTDGSTRIAADFCAADPRFRLIRQHSHGPGHARNTGLRAMHPRGEFLAFVDGDDVIPEYAYDLLIRTLDESGSDFVSGNVQMMNSTKKWQSPLHKGPMQKNRRGTHITKFDALIYDRTVWNKVFRRFFWDHNFIQFPEGVLYEDSWVNMFAHFRAAKVDVITDIVYFWRRREGGAAPSITQRHTELSNLRDRVSAVQSVSRFLAERRSRLYEESKRKYDLACLKSDLMLHLKVLPDADEEYQQAFMEWANEFLDEVDAGIIDELPADARVKWLLVRDWRLPELLEVIEFERRGGPMPVQRRFHRYLKYPYLGDREVGISKKAYRLDKELSLHGSLTGARWSTNSDSYLLTLTGTAYVRFINVHKKHMSVKAIALRNKKQGRMVISTAKTTYAPQATEHSNQNRYCYDWAGFESRLDLTRLKRKGQWVEGTWDVAAGVLSRGLFRYRGIDRGGAGTAANPPYRYVDKNTRILPLFLQGKLKLRVETVRCRITGHRLAGDQLELRGVYLGPKVPEWGKFRVTSMSGAGRHDSWVRFTPGGEGWCTFTTRLPLRSLVPGYRADIQAGEQIPESWSMGSNGWKTTFHVEGRKMTIYPVMAQETTDGHYRMPDSLQTREGDREVVVHRNGSGYLVLFERATLPMATNVAWQPDGSLDITGRYLAADQLSAQEYRSTHMVVRSRAHGAERSVPLTWSGNEFRCVLTPAGMSTLAGEIPLAAGRWDFFLRRQDLSAVAREDRLEDLMVKIEQDLIEVFPQDYEENERRYELQAEAYDRLSLLVHSAMPDDARGPYRQKLLRTKAYPAARRQAVRPAILFDAFKGTQYSDSPRALHEELVRRGVDLDHLWVVRDDQVHVPPTATPVRMWSPQWYEALATSRYVVANNHLPDWFQKRDGQVVVQTWHGTPLKKIGHDIESIHFADQRYLERVEKEVQNWDMLVSPNSFSTPILKRAFGFPGEMVECGYPRNDILRLPGTEAREQEIRRRIGLPDGKRVVMYAPTWRDDQFYAPGKYKLDFRIDLEDAHARLGGDHVLLVRRHPNVVDPVPGAGDGFVFDVSDYPDMADLSLITDVMITDYSSLMFDYVNTGRPILFFTYDLDHYRDTLRGFYFDFEGSAPGPLVYTSQDLVSAIREIDRIQDAYAERYRWFQREFCDLDDGYAAARLADRMLVAGGDLAPGQAMAPAVGTVDTRHTGRALTPIQWNSPGWFAPRQSPAQAPAGPDGLVGAIPVQPGPADREVSPAEMGGPQQAYAPAGPQQTYPPVSQQQAQMPVDQQQTHALADQQQAYALAGQQRAHEFASPQARPRTQLASARLQQPSGPSPAGRSPEDGVVEGVIV</sequence>
<evidence type="ECO:0000256" key="6">
    <source>
        <dbReference type="ARBA" id="ARBA00023136"/>
    </source>
</evidence>
<dbReference type="InterPro" id="IPR051612">
    <property type="entry name" value="Teichoic_Acid_Biosynth"/>
</dbReference>
<dbReference type="SUPFAM" id="SSF53448">
    <property type="entry name" value="Nucleotide-diphospho-sugar transferases"/>
    <property type="match status" value="1"/>
</dbReference>
<dbReference type="Gene3D" id="3.90.550.10">
    <property type="entry name" value="Spore Coat Polysaccharide Biosynthesis Protein SpsA, Chain A"/>
    <property type="match status" value="1"/>
</dbReference>
<evidence type="ECO:0000259" key="8">
    <source>
        <dbReference type="Pfam" id="PF00535"/>
    </source>
</evidence>
<dbReference type="InterPro" id="IPR043149">
    <property type="entry name" value="TagF_N"/>
</dbReference>
<dbReference type="Gene3D" id="3.40.50.11820">
    <property type="match status" value="1"/>
</dbReference>
<feature type="compositionally biased region" description="Low complexity" evidence="7">
    <location>
        <begin position="1283"/>
        <end position="1331"/>
    </location>
</feature>
<gene>
    <name evidence="9" type="ORF">NGF19_19285</name>
</gene>
<feature type="region of interest" description="Disordered" evidence="7">
    <location>
        <begin position="1237"/>
        <end position="1375"/>
    </location>
</feature>
<dbReference type="EMBL" id="JAMWMR010000017">
    <property type="protein sequence ID" value="MCN9242914.1"/>
    <property type="molecule type" value="Genomic_DNA"/>
</dbReference>
<dbReference type="PANTHER" id="PTHR37316">
    <property type="entry name" value="TEICHOIC ACID GLYCEROL-PHOSPHATE PRIMASE"/>
    <property type="match status" value="1"/>
</dbReference>
<dbReference type="Gene3D" id="3.40.50.12580">
    <property type="match status" value="1"/>
</dbReference>
<dbReference type="InterPro" id="IPR007554">
    <property type="entry name" value="Glycerophosphate_synth"/>
</dbReference>
<keyword evidence="6" id="KW-0472">Membrane</keyword>
<dbReference type="CDD" id="cd00761">
    <property type="entry name" value="Glyco_tranf_GTA_type"/>
    <property type="match status" value="1"/>
</dbReference>
<evidence type="ECO:0000256" key="2">
    <source>
        <dbReference type="ARBA" id="ARBA00010488"/>
    </source>
</evidence>